<proteinExistence type="predicted"/>
<dbReference type="RefSeq" id="WP_184184134.1">
    <property type="nucleotide sequence ID" value="NZ_JACHLE010000001.1"/>
</dbReference>
<organism evidence="1 2">
    <name type="scientific">Chryseobacterium defluvii</name>
    <dbReference type="NCBI Taxonomy" id="160396"/>
    <lineage>
        <taxon>Bacteria</taxon>
        <taxon>Pseudomonadati</taxon>
        <taxon>Bacteroidota</taxon>
        <taxon>Flavobacteriia</taxon>
        <taxon>Flavobacteriales</taxon>
        <taxon>Weeksellaceae</taxon>
        <taxon>Chryseobacterium group</taxon>
        <taxon>Chryseobacterium</taxon>
    </lineage>
</organism>
<evidence type="ECO:0000313" key="2">
    <source>
        <dbReference type="Proteomes" id="UP000592180"/>
    </source>
</evidence>
<name>A0A840KBC1_9FLAO</name>
<reference evidence="1 2" key="1">
    <citation type="submission" date="2020-08" db="EMBL/GenBank/DDBJ databases">
        <title>Functional genomics of gut bacteria from endangered species of beetles.</title>
        <authorList>
            <person name="Carlos-Shanley C."/>
        </authorList>
    </citation>
    <scope>NUCLEOTIDE SEQUENCE [LARGE SCALE GENOMIC DNA]</scope>
    <source>
        <strain evidence="1 2">S00151</strain>
    </source>
</reference>
<sequence>MKKLFPVLFLIFSLMVSGQKTKSSAGKNYVSFVTLLDIKSPTKDEGYPINGYMVNLDYEKIKKLNGRKVRISGKVITVKGLTKEGGLQQGRYEDTRHILNPKIKVLN</sequence>
<accession>A0A840KBC1</accession>
<evidence type="ECO:0000313" key="1">
    <source>
        <dbReference type="EMBL" id="MBB4805297.1"/>
    </source>
</evidence>
<dbReference type="Proteomes" id="UP000592180">
    <property type="component" value="Unassembled WGS sequence"/>
</dbReference>
<gene>
    <name evidence="1" type="ORF">HNP38_000569</name>
</gene>
<dbReference type="AlphaFoldDB" id="A0A840KBC1"/>
<protein>
    <submittedName>
        <fullName evidence="1">Uncharacterized protein</fullName>
    </submittedName>
</protein>
<keyword evidence="2" id="KW-1185">Reference proteome</keyword>
<dbReference type="EMBL" id="JACHLE010000001">
    <property type="protein sequence ID" value="MBB4805297.1"/>
    <property type="molecule type" value="Genomic_DNA"/>
</dbReference>
<comment type="caution">
    <text evidence="1">The sequence shown here is derived from an EMBL/GenBank/DDBJ whole genome shotgun (WGS) entry which is preliminary data.</text>
</comment>